<evidence type="ECO:0000313" key="1">
    <source>
        <dbReference type="EMBL" id="ANF23490.1"/>
    </source>
</evidence>
<dbReference type="KEGG" id="tpie:A7C91_10220"/>
<dbReference type="EMBL" id="CP015520">
    <property type="protein sequence ID" value="ANF23490.1"/>
    <property type="molecule type" value="Genomic_DNA"/>
</dbReference>
<organism evidence="1 2">
    <name type="scientific">Thermococcus piezophilus</name>
    <dbReference type="NCBI Taxonomy" id="1712654"/>
    <lineage>
        <taxon>Archaea</taxon>
        <taxon>Methanobacteriati</taxon>
        <taxon>Methanobacteriota</taxon>
        <taxon>Thermococci</taxon>
        <taxon>Thermococcales</taxon>
        <taxon>Thermococcaceae</taxon>
        <taxon>Thermococcus</taxon>
    </lineage>
</organism>
<dbReference type="OrthoDB" id="101541at2157"/>
<gene>
    <name evidence="1" type="ORF">A7C91_10220</name>
</gene>
<accession>A0A172WJA2</accession>
<protein>
    <submittedName>
        <fullName evidence="1">Uncharacterized protein</fullName>
    </submittedName>
</protein>
<reference evidence="2" key="1">
    <citation type="journal article" date="2016" name="Syst. Appl. Microbiol.">
        <title>Thermococcus piezophilus sp. nov., a novel hyperthermophilic and piezophilic archaeon with a broad pressure range for growth, isolated from a deepest hydrothermal vent at the Mid-Cayman Rise.</title>
        <authorList>
            <person name="Dalmasso C."/>
            <person name="Oger P."/>
            <person name="Selva G."/>
            <person name="Courtine D."/>
            <person name="L'Haridon S."/>
            <person name="Garlaschelli A."/>
            <person name="Roussel E."/>
            <person name="Miyazaki J."/>
            <person name="Reveillaud J."/>
            <person name="Jebbar M."/>
            <person name="Takai K."/>
            <person name="Maignien L."/>
            <person name="Alain K."/>
        </authorList>
    </citation>
    <scope>NUCLEOTIDE SEQUENCE [LARGE SCALE GENOMIC DNA]</scope>
    <source>
        <strain evidence="2">CDGS</strain>
    </source>
</reference>
<dbReference type="RefSeq" id="WP_068667200.1">
    <property type="nucleotide sequence ID" value="NZ_CP015520.1"/>
</dbReference>
<proteinExistence type="predicted"/>
<evidence type="ECO:0000313" key="2">
    <source>
        <dbReference type="Proteomes" id="UP000076969"/>
    </source>
</evidence>
<dbReference type="AlphaFoldDB" id="A0A172WJA2"/>
<dbReference type="Proteomes" id="UP000076969">
    <property type="component" value="Chromosome"/>
</dbReference>
<sequence>MNRFTVFFLLALFLFTVSSLLLPHYQSVNPTAYGFFSGDGSSVSVFVPTARRVAVSVVTDGKEEYSILLFDGVREKFLANLPAMGNMYREIELPDSGTYYFVYHGNSTARIAIRTVWPIHRSVC</sequence>
<keyword evidence="2" id="KW-1185">Reference proteome</keyword>
<dbReference type="GeneID" id="28496572"/>
<name>A0A172WJA2_9EURY</name>